<evidence type="ECO:0000313" key="2">
    <source>
        <dbReference type="Proteomes" id="UP000594800"/>
    </source>
</evidence>
<keyword evidence="1" id="KW-0540">Nuclease</keyword>
<organism evidence="1 2">
    <name type="scientific">Pontivivens ytuae</name>
    <dbReference type="NCBI Taxonomy" id="2789856"/>
    <lineage>
        <taxon>Bacteria</taxon>
        <taxon>Pseudomonadati</taxon>
        <taxon>Pseudomonadota</taxon>
        <taxon>Alphaproteobacteria</taxon>
        <taxon>Rhodobacterales</taxon>
        <taxon>Paracoccaceae</taxon>
        <taxon>Pontivivens</taxon>
    </lineage>
</organism>
<dbReference type="Gene3D" id="3.60.10.10">
    <property type="entry name" value="Endonuclease/exonuclease/phosphatase"/>
    <property type="match status" value="1"/>
</dbReference>
<name>A0A7S9LQ87_9RHOB</name>
<dbReference type="EMBL" id="CP064942">
    <property type="protein sequence ID" value="QPH52740.1"/>
    <property type="molecule type" value="Genomic_DNA"/>
</dbReference>
<evidence type="ECO:0000313" key="1">
    <source>
        <dbReference type="EMBL" id="QPH52740.1"/>
    </source>
</evidence>
<dbReference type="RefSeq" id="WP_196101951.1">
    <property type="nucleotide sequence ID" value="NZ_CP064942.1"/>
</dbReference>
<keyword evidence="1" id="KW-0378">Hydrolase</keyword>
<keyword evidence="1" id="KW-0255">Endonuclease</keyword>
<dbReference type="InterPro" id="IPR036691">
    <property type="entry name" value="Endo/exonu/phosph_ase_sf"/>
</dbReference>
<gene>
    <name evidence="1" type="ORF">I0K15_13075</name>
</gene>
<reference evidence="1 2" key="1">
    <citation type="submission" date="2020-11" db="EMBL/GenBank/DDBJ databases">
        <title>Description of Pontivivens ytuae sp. nov. isolated from deep sea sediment of Mariana Trench.</title>
        <authorList>
            <person name="Wang Z."/>
            <person name="Sun Q.-L."/>
            <person name="Xu X.-D."/>
            <person name="Tang Y.-Z."/>
            <person name="Zhang J."/>
        </authorList>
    </citation>
    <scope>NUCLEOTIDE SEQUENCE [LARGE SCALE GENOMIC DNA]</scope>
    <source>
        <strain evidence="1 2">MT2928</strain>
    </source>
</reference>
<dbReference type="AlphaFoldDB" id="A0A7S9LQ87"/>
<proteinExistence type="predicted"/>
<dbReference type="KEGG" id="poz:I0K15_13075"/>
<dbReference type="GO" id="GO:0004527">
    <property type="term" value="F:exonuclease activity"/>
    <property type="evidence" value="ECO:0007669"/>
    <property type="project" value="UniProtKB-KW"/>
</dbReference>
<protein>
    <submittedName>
        <fullName evidence="1">Endonuclease/exonuclease/phosphatase family protein</fullName>
    </submittedName>
</protein>
<keyword evidence="2" id="KW-1185">Reference proteome</keyword>
<keyword evidence="1" id="KW-0269">Exonuclease</keyword>
<dbReference type="GO" id="GO:0004519">
    <property type="term" value="F:endonuclease activity"/>
    <property type="evidence" value="ECO:0007669"/>
    <property type="project" value="UniProtKB-KW"/>
</dbReference>
<accession>A0A7S9LQ87</accession>
<dbReference type="SUPFAM" id="SSF56219">
    <property type="entry name" value="DNase I-like"/>
    <property type="match status" value="1"/>
</dbReference>
<sequence>MRIVFWNCAMALHRKWVALTALTPDIAVIGECATPEILTRRGVTGLDDRCQWMGRNPNKGLGVFAFNGYRLRRHAPFRPTLQHVLPVEVTGPERCNLLAVWAMNASGGVTRKHQLGPLRRGLAAYRDFLAAGPSVVGGDLNSNAIWDKPGWRINHMTLVEKLSGLGLASAYHLETGEAHGAERVPTCYWRDRRKDGPTYHLDYAFVPPAALRSLAVGSFEEWVGTGLSDHVPLVVDLAPAAACALAPARDTTRR</sequence>
<dbReference type="Proteomes" id="UP000594800">
    <property type="component" value="Chromosome"/>
</dbReference>